<comment type="caution">
    <text evidence="1">The sequence shown here is derived from an EMBL/GenBank/DDBJ whole genome shotgun (WGS) entry which is preliminary data.</text>
</comment>
<protein>
    <recommendedName>
        <fullName evidence="3">Gag-pol polyprotein</fullName>
    </recommendedName>
</protein>
<proteinExistence type="predicted"/>
<evidence type="ECO:0000313" key="1">
    <source>
        <dbReference type="EMBL" id="KAK0586940.1"/>
    </source>
</evidence>
<accession>A0AA39SAW0</accession>
<evidence type="ECO:0008006" key="3">
    <source>
        <dbReference type="Google" id="ProtNLM"/>
    </source>
</evidence>
<name>A0AA39SAW0_ACESA</name>
<dbReference type="EMBL" id="JAUESC010000382">
    <property type="protein sequence ID" value="KAK0586940.1"/>
    <property type="molecule type" value="Genomic_DNA"/>
</dbReference>
<sequence>MSGYGGNHEGASSTWPPLLTVVNYASWKGKMEAYVCQIHDRAWMAIEDGKAWHALLCAVDENRYKLIQNTRIAKEAWDILEVAHEGTDVVKDSKLQVLQTQFELLKMEEDECFNDFEVKLMDIVNQSHQLGDPYSNRRVK</sequence>
<dbReference type="AlphaFoldDB" id="A0AA39SAW0"/>
<organism evidence="1 2">
    <name type="scientific">Acer saccharum</name>
    <name type="common">Sugar maple</name>
    <dbReference type="NCBI Taxonomy" id="4024"/>
    <lineage>
        <taxon>Eukaryota</taxon>
        <taxon>Viridiplantae</taxon>
        <taxon>Streptophyta</taxon>
        <taxon>Embryophyta</taxon>
        <taxon>Tracheophyta</taxon>
        <taxon>Spermatophyta</taxon>
        <taxon>Magnoliopsida</taxon>
        <taxon>eudicotyledons</taxon>
        <taxon>Gunneridae</taxon>
        <taxon>Pentapetalae</taxon>
        <taxon>rosids</taxon>
        <taxon>malvids</taxon>
        <taxon>Sapindales</taxon>
        <taxon>Sapindaceae</taxon>
        <taxon>Hippocastanoideae</taxon>
        <taxon>Acereae</taxon>
        <taxon>Acer</taxon>
    </lineage>
</organism>
<dbReference type="Proteomes" id="UP001168877">
    <property type="component" value="Unassembled WGS sequence"/>
</dbReference>
<reference evidence="1" key="1">
    <citation type="journal article" date="2022" name="Plant J.">
        <title>Strategies of tolerance reflected in two North American maple genomes.</title>
        <authorList>
            <person name="McEvoy S.L."/>
            <person name="Sezen U.U."/>
            <person name="Trouern-Trend A."/>
            <person name="McMahon S.M."/>
            <person name="Schaberg P.G."/>
            <person name="Yang J."/>
            <person name="Wegrzyn J.L."/>
            <person name="Swenson N.G."/>
        </authorList>
    </citation>
    <scope>NUCLEOTIDE SEQUENCE</scope>
    <source>
        <strain evidence="1">NS2018</strain>
    </source>
</reference>
<keyword evidence="2" id="KW-1185">Reference proteome</keyword>
<reference evidence="1" key="2">
    <citation type="submission" date="2023-06" db="EMBL/GenBank/DDBJ databases">
        <authorList>
            <person name="Swenson N.G."/>
            <person name="Wegrzyn J.L."/>
            <person name="Mcevoy S.L."/>
        </authorList>
    </citation>
    <scope>NUCLEOTIDE SEQUENCE</scope>
    <source>
        <strain evidence="1">NS2018</strain>
        <tissue evidence="1">Leaf</tissue>
    </source>
</reference>
<dbReference type="Pfam" id="PF14223">
    <property type="entry name" value="Retrotran_gag_2"/>
    <property type="match status" value="1"/>
</dbReference>
<evidence type="ECO:0000313" key="2">
    <source>
        <dbReference type="Proteomes" id="UP001168877"/>
    </source>
</evidence>
<gene>
    <name evidence="1" type="ORF">LWI29_014805</name>
</gene>
<dbReference type="PANTHER" id="PTHR34676">
    <property type="entry name" value="DUF4219 DOMAIN-CONTAINING PROTEIN-RELATED"/>
    <property type="match status" value="1"/>
</dbReference>
<dbReference type="PANTHER" id="PTHR34676:SF8">
    <property type="entry name" value="TRANSMEMBRANE PROTEIN"/>
    <property type="match status" value="1"/>
</dbReference>